<dbReference type="RefSeq" id="WP_103924459.1">
    <property type="nucleotide sequence ID" value="NZ_BBFN01000004.1"/>
</dbReference>
<keyword evidence="3" id="KW-1185">Reference proteome</keyword>
<organism evidence="2 3">
    <name type="scientific">Algoriphagus boritolerans DSM 17298 = JCM 18970</name>
    <dbReference type="NCBI Taxonomy" id="1120964"/>
    <lineage>
        <taxon>Bacteria</taxon>
        <taxon>Pseudomonadati</taxon>
        <taxon>Bacteroidota</taxon>
        <taxon>Cytophagia</taxon>
        <taxon>Cytophagales</taxon>
        <taxon>Cyclobacteriaceae</taxon>
        <taxon>Algoriphagus</taxon>
    </lineage>
</organism>
<keyword evidence="1" id="KW-0732">Signal</keyword>
<feature type="chain" id="PRO_5009287478" description="CarboxypepD_reg-like domain-containing protein" evidence="1">
    <location>
        <begin position="24"/>
        <end position="84"/>
    </location>
</feature>
<dbReference type="AlphaFoldDB" id="A0A1H5VPV3"/>
<evidence type="ECO:0000313" key="3">
    <source>
        <dbReference type="Proteomes" id="UP000236736"/>
    </source>
</evidence>
<dbReference type="InterPro" id="IPR008969">
    <property type="entry name" value="CarboxyPept-like_regulatory"/>
</dbReference>
<reference evidence="3" key="1">
    <citation type="submission" date="2016-10" db="EMBL/GenBank/DDBJ databases">
        <authorList>
            <person name="Varghese N."/>
            <person name="Submissions S."/>
        </authorList>
    </citation>
    <scope>NUCLEOTIDE SEQUENCE [LARGE SCALE GENOMIC DNA]</scope>
    <source>
        <strain evidence="3">DSM 17298</strain>
    </source>
</reference>
<dbReference type="Gene3D" id="2.60.40.1120">
    <property type="entry name" value="Carboxypeptidase-like, regulatory domain"/>
    <property type="match status" value="1"/>
</dbReference>
<feature type="signal peptide" evidence="1">
    <location>
        <begin position="1"/>
        <end position="23"/>
    </location>
</feature>
<dbReference type="SUPFAM" id="SSF49464">
    <property type="entry name" value="Carboxypeptidase regulatory domain-like"/>
    <property type="match status" value="1"/>
</dbReference>
<name>A0A1H5VPV3_9BACT</name>
<dbReference type="EMBL" id="FNVR01000007">
    <property type="protein sequence ID" value="SEF89203.1"/>
    <property type="molecule type" value="Genomic_DNA"/>
</dbReference>
<accession>A0A1H5VPV3</accession>
<evidence type="ECO:0000256" key="1">
    <source>
        <dbReference type="SAM" id="SignalP"/>
    </source>
</evidence>
<evidence type="ECO:0008006" key="4">
    <source>
        <dbReference type="Google" id="ProtNLM"/>
    </source>
</evidence>
<proteinExistence type="predicted"/>
<sequence>MRYSISSKIIPFTLMFLSTLLMSSESFGQKDKGGIKVEGSVTDTEGRVIKGATILIKGITSGTVTTIEGNFAFTVPSEFISLIS</sequence>
<evidence type="ECO:0000313" key="2">
    <source>
        <dbReference type="EMBL" id="SEF89203.1"/>
    </source>
</evidence>
<dbReference type="STRING" id="1120964.GCA_001313265_01414"/>
<dbReference type="Proteomes" id="UP000236736">
    <property type="component" value="Unassembled WGS sequence"/>
</dbReference>
<gene>
    <name evidence="2" type="ORF">SAMN03080598_01788</name>
</gene>
<protein>
    <recommendedName>
        <fullName evidence="4">CarboxypepD_reg-like domain-containing protein</fullName>
    </recommendedName>
</protein>